<keyword evidence="2 7" id="KW-0812">Transmembrane</keyword>
<dbReference type="PANTHER" id="PTHR12911">
    <property type="entry name" value="SAD1/UNC-84-LIKE PROTEIN-RELATED"/>
    <property type="match status" value="1"/>
</dbReference>
<feature type="compositionally biased region" description="Acidic residues" evidence="6">
    <location>
        <begin position="267"/>
        <end position="283"/>
    </location>
</feature>
<organism evidence="9 10">
    <name type="scientific">Mortierella polycephala</name>
    <dbReference type="NCBI Taxonomy" id="41804"/>
    <lineage>
        <taxon>Eukaryota</taxon>
        <taxon>Fungi</taxon>
        <taxon>Fungi incertae sedis</taxon>
        <taxon>Mucoromycota</taxon>
        <taxon>Mortierellomycotina</taxon>
        <taxon>Mortierellomycetes</taxon>
        <taxon>Mortierellales</taxon>
        <taxon>Mortierellaceae</taxon>
        <taxon>Mortierella</taxon>
    </lineage>
</organism>
<evidence type="ECO:0000256" key="3">
    <source>
        <dbReference type="ARBA" id="ARBA00022989"/>
    </source>
</evidence>
<evidence type="ECO:0000256" key="2">
    <source>
        <dbReference type="ARBA" id="ARBA00022692"/>
    </source>
</evidence>
<dbReference type="GO" id="GO:0043495">
    <property type="term" value="F:protein-membrane adaptor activity"/>
    <property type="evidence" value="ECO:0007669"/>
    <property type="project" value="TreeGrafter"/>
</dbReference>
<keyword evidence="5" id="KW-0175">Coiled coil</keyword>
<proteinExistence type="predicted"/>
<dbReference type="PANTHER" id="PTHR12911:SF8">
    <property type="entry name" value="KLAROID PROTEIN-RELATED"/>
    <property type="match status" value="1"/>
</dbReference>
<feature type="compositionally biased region" description="Polar residues" evidence="6">
    <location>
        <begin position="1"/>
        <end position="19"/>
    </location>
</feature>
<accession>A0A9P6QC79</accession>
<feature type="compositionally biased region" description="Basic and acidic residues" evidence="6">
    <location>
        <begin position="486"/>
        <end position="499"/>
    </location>
</feature>
<keyword evidence="3 7" id="KW-1133">Transmembrane helix</keyword>
<feature type="domain" description="SUN" evidence="8">
    <location>
        <begin position="1005"/>
        <end position="1217"/>
    </location>
</feature>
<feature type="coiled-coil region" evidence="5">
    <location>
        <begin position="783"/>
        <end position="817"/>
    </location>
</feature>
<comment type="caution">
    <text evidence="9">The sequence shown here is derived from an EMBL/GenBank/DDBJ whole genome shotgun (WGS) entry which is preliminary data.</text>
</comment>
<evidence type="ECO:0000313" key="9">
    <source>
        <dbReference type="EMBL" id="KAG0263066.1"/>
    </source>
</evidence>
<evidence type="ECO:0000256" key="6">
    <source>
        <dbReference type="SAM" id="MobiDB-lite"/>
    </source>
</evidence>
<feature type="transmembrane region" description="Helical" evidence="7">
    <location>
        <begin position="589"/>
        <end position="607"/>
    </location>
</feature>
<dbReference type="PROSITE" id="PS51469">
    <property type="entry name" value="SUN"/>
    <property type="match status" value="1"/>
</dbReference>
<feature type="compositionally biased region" description="Polar residues" evidence="6">
    <location>
        <begin position="94"/>
        <end position="118"/>
    </location>
</feature>
<dbReference type="OrthoDB" id="342281at2759"/>
<dbReference type="InterPro" id="IPR012919">
    <property type="entry name" value="SUN_dom"/>
</dbReference>
<dbReference type="AlphaFoldDB" id="A0A9P6QC79"/>
<feature type="region of interest" description="Disordered" evidence="6">
    <location>
        <begin position="92"/>
        <end position="283"/>
    </location>
</feature>
<protein>
    <recommendedName>
        <fullName evidence="8">SUN domain-containing protein</fullName>
    </recommendedName>
</protein>
<evidence type="ECO:0000256" key="5">
    <source>
        <dbReference type="SAM" id="Coils"/>
    </source>
</evidence>
<feature type="region of interest" description="Disordered" evidence="6">
    <location>
        <begin position="460"/>
        <end position="515"/>
    </location>
</feature>
<sequence length="1226" mass="138355">MAPLTPSRSRISTGITLDESSPRRDYLSTPIRGPSRIEDPPLYTTVDNLLLPGVIGTTVQGPKTPIRSPIARRVNTNNYFQNTNDINVKYAHLPNNTSMSTPSPRLIQRPNSNSIRSPQQQLHQQQYRSRGETSSPPPPWSSGSGGNRTPSRYVDAETLVENSSMGTGSGTRDMAGDQTPQRGKKYRSMFRPHDTPIRKRYNSQEAAQRVPISLDLDIDQDDDDDDDDEEEGEVEVGEEVEDDPEGQHDFDHMSHHHHHHRHHDYHDDADMDEENDDNLDIGDYGDEVYAVEHHVNSGSGRSKGEEEEEENVYPNENIIVQQLERKKEKEQLSFIKRWTRVLMQQRDELGWGTPMKDRQQQHLPIDTDNDDDSDSGRSLTSARVRRAEYRRRSPTLLKVNRKIPSPAPSALQVGKASTPHAILDSPKNNPFNVPKMSQMDSGIGLGGSQEWHDGEYAEAIEEADEQSEDEYSRPLARRSTSPWLQRADHRGGETEDHWNYESQGEEEQAGFTDYETDVDRRSSYGLPSNRYQSARQYYTEQELDYPLKAPPTAPAQQRVYPWHVVWRAFVNNTRAMKDLYDSILATLQIYLWMLLTWIHSVISWPWMHRQEILRTGETWIDAGVSSGLLSSGTLIGVALLALAVWGGNSLNFKESNMTNGHNGANATAVQFPRGPMLKERVSSVWSSIRWHSSPKSGEDDNETGYSQWREWIPQVPSVNDWIPFRTSKNRNKILIPADKIESFEDLKARIDIIQGVLSDLKLADDNMDENMGKTINSLRKELRKELKTQFDSLSDLVSDVEKKLDEVTDEVESLKEYVKHGNWINQTVLELIHDELPQHLVVSRDPESGKLSIPGEFWDTARELFMTSAQVQGAIEDRGKKQGKVAGWNDFLQENERAMSVFVEDHMSAVTRSAFLDLVKTEANLIWQGLERNVVALLEKQGKLQGRNAPQRTDYGSPSTTARAVDNRPLTDVERELITGLIDEALDKYSADVLAKPDYAVHSAGGRIIPKLTSPSYNNMKPTWFGRWVGQYLVRNPRKSNPVSKVIEPGLGAGDCWAMEGQEGQLGIRLARKIIVTEVTVEHAGPGVAFDAGTAPREIEIWSLRDGKDVPEKEEEEKEAEQQKEASASTDQGDGWWRSGAPWPKSIYLATIEYAASTSTTSMDQQAVSKPKLRQTFSIPLSKQTTPSVGVAVRIKSNWGHPNHTCLYRIRVHGYEPSSAAKDGSL</sequence>
<dbReference type="Proteomes" id="UP000726737">
    <property type="component" value="Unassembled WGS sequence"/>
</dbReference>
<dbReference type="Pfam" id="PF07738">
    <property type="entry name" value="Sad1_UNC"/>
    <property type="match status" value="2"/>
</dbReference>
<feature type="compositionally biased region" description="Acidic residues" evidence="6">
    <location>
        <begin position="216"/>
        <end position="244"/>
    </location>
</feature>
<reference evidence="9" key="1">
    <citation type="journal article" date="2020" name="Fungal Divers.">
        <title>Resolving the Mortierellaceae phylogeny through synthesis of multi-gene phylogenetics and phylogenomics.</title>
        <authorList>
            <person name="Vandepol N."/>
            <person name="Liber J."/>
            <person name="Desiro A."/>
            <person name="Na H."/>
            <person name="Kennedy M."/>
            <person name="Barry K."/>
            <person name="Grigoriev I.V."/>
            <person name="Miller A.N."/>
            <person name="O'Donnell K."/>
            <person name="Stajich J.E."/>
            <person name="Bonito G."/>
        </authorList>
    </citation>
    <scope>NUCLEOTIDE SEQUENCE</scope>
    <source>
        <strain evidence="9">KOD948</strain>
    </source>
</reference>
<name>A0A9P6QC79_9FUNG</name>
<feature type="region of interest" description="Disordered" evidence="6">
    <location>
        <begin position="1105"/>
        <end position="1139"/>
    </location>
</feature>
<evidence type="ECO:0000256" key="7">
    <source>
        <dbReference type="SAM" id="Phobius"/>
    </source>
</evidence>
<dbReference type="GO" id="GO:0034993">
    <property type="term" value="C:meiotic nuclear membrane microtubule tethering complex"/>
    <property type="evidence" value="ECO:0007669"/>
    <property type="project" value="TreeGrafter"/>
</dbReference>
<keyword evidence="10" id="KW-1185">Reference proteome</keyword>
<comment type="subcellular location">
    <subcellularLocation>
        <location evidence="1">Membrane</location>
    </subcellularLocation>
</comment>
<dbReference type="EMBL" id="JAAAJA010000083">
    <property type="protein sequence ID" value="KAG0263066.1"/>
    <property type="molecule type" value="Genomic_DNA"/>
</dbReference>
<keyword evidence="4 7" id="KW-0472">Membrane</keyword>
<gene>
    <name evidence="9" type="ORF">BG011_009359</name>
</gene>
<feature type="transmembrane region" description="Helical" evidence="7">
    <location>
        <begin position="619"/>
        <end position="645"/>
    </location>
</feature>
<feature type="region of interest" description="Disordered" evidence="6">
    <location>
        <begin position="351"/>
        <end position="389"/>
    </location>
</feature>
<evidence type="ECO:0000256" key="4">
    <source>
        <dbReference type="ARBA" id="ARBA00023136"/>
    </source>
</evidence>
<evidence type="ECO:0000256" key="1">
    <source>
        <dbReference type="ARBA" id="ARBA00004370"/>
    </source>
</evidence>
<dbReference type="InterPro" id="IPR045119">
    <property type="entry name" value="SUN1-5"/>
</dbReference>
<evidence type="ECO:0000313" key="10">
    <source>
        <dbReference type="Proteomes" id="UP000726737"/>
    </source>
</evidence>
<feature type="compositionally biased region" description="Basic and acidic residues" evidence="6">
    <location>
        <begin position="351"/>
        <end position="360"/>
    </location>
</feature>
<feature type="region of interest" description="Disordered" evidence="6">
    <location>
        <begin position="1"/>
        <end position="39"/>
    </location>
</feature>
<feature type="compositionally biased region" description="Basic residues" evidence="6">
    <location>
        <begin position="254"/>
        <end position="263"/>
    </location>
</feature>
<evidence type="ECO:0000259" key="8">
    <source>
        <dbReference type="PROSITE" id="PS51469"/>
    </source>
</evidence>
<feature type="compositionally biased region" description="Acidic residues" evidence="6">
    <location>
        <begin position="460"/>
        <end position="469"/>
    </location>
</feature>
<dbReference type="Gene3D" id="2.60.120.260">
    <property type="entry name" value="Galactose-binding domain-like"/>
    <property type="match status" value="1"/>
</dbReference>